<organism evidence="1 2">
    <name type="scientific">Auriscalpium vulgare</name>
    <dbReference type="NCBI Taxonomy" id="40419"/>
    <lineage>
        <taxon>Eukaryota</taxon>
        <taxon>Fungi</taxon>
        <taxon>Dikarya</taxon>
        <taxon>Basidiomycota</taxon>
        <taxon>Agaricomycotina</taxon>
        <taxon>Agaricomycetes</taxon>
        <taxon>Russulales</taxon>
        <taxon>Auriscalpiaceae</taxon>
        <taxon>Auriscalpium</taxon>
    </lineage>
</organism>
<protein>
    <submittedName>
        <fullName evidence="1">GMC oxidoreductase</fullName>
    </submittedName>
</protein>
<keyword evidence="2" id="KW-1185">Reference proteome</keyword>
<proteinExistence type="predicted"/>
<reference evidence="1" key="2">
    <citation type="journal article" date="2022" name="New Phytol.">
        <title>Evolutionary transition to the ectomycorrhizal habit in the genomes of a hyperdiverse lineage of mushroom-forming fungi.</title>
        <authorList>
            <person name="Looney B."/>
            <person name="Miyauchi S."/>
            <person name="Morin E."/>
            <person name="Drula E."/>
            <person name="Courty P.E."/>
            <person name="Kohler A."/>
            <person name="Kuo A."/>
            <person name="LaButti K."/>
            <person name="Pangilinan J."/>
            <person name="Lipzen A."/>
            <person name="Riley R."/>
            <person name="Andreopoulos W."/>
            <person name="He G."/>
            <person name="Johnson J."/>
            <person name="Nolan M."/>
            <person name="Tritt A."/>
            <person name="Barry K.W."/>
            <person name="Grigoriev I.V."/>
            <person name="Nagy L.G."/>
            <person name="Hibbett D."/>
            <person name="Henrissat B."/>
            <person name="Matheny P.B."/>
            <person name="Labbe J."/>
            <person name="Martin F.M."/>
        </authorList>
    </citation>
    <scope>NUCLEOTIDE SEQUENCE</scope>
    <source>
        <strain evidence="1">FP105234-sp</strain>
    </source>
</reference>
<feature type="non-terminal residue" evidence="1">
    <location>
        <position position="87"/>
    </location>
</feature>
<name>A0ACB8REH2_9AGAM</name>
<accession>A0ACB8REH2</accession>
<reference evidence="1" key="1">
    <citation type="submission" date="2021-02" db="EMBL/GenBank/DDBJ databases">
        <authorList>
            <consortium name="DOE Joint Genome Institute"/>
            <person name="Ahrendt S."/>
            <person name="Looney B.P."/>
            <person name="Miyauchi S."/>
            <person name="Morin E."/>
            <person name="Drula E."/>
            <person name="Courty P.E."/>
            <person name="Chicoki N."/>
            <person name="Fauchery L."/>
            <person name="Kohler A."/>
            <person name="Kuo A."/>
            <person name="Labutti K."/>
            <person name="Pangilinan J."/>
            <person name="Lipzen A."/>
            <person name="Riley R."/>
            <person name="Andreopoulos W."/>
            <person name="He G."/>
            <person name="Johnson J."/>
            <person name="Barry K.W."/>
            <person name="Grigoriev I.V."/>
            <person name="Nagy L."/>
            <person name="Hibbett D."/>
            <person name="Henrissat B."/>
            <person name="Matheny P.B."/>
            <person name="Labbe J."/>
            <person name="Martin F."/>
        </authorList>
    </citation>
    <scope>NUCLEOTIDE SEQUENCE</scope>
    <source>
        <strain evidence="1">FP105234-sp</strain>
    </source>
</reference>
<sequence>MPIIDAGQLFETSIDYLIVGGGTSGLAVAARLSEDPKVTVAVIEAGDYHKGVPEVDLPGLATRAFGNPKFDWAFCSTPQVHANNREV</sequence>
<comment type="caution">
    <text evidence="1">The sequence shown here is derived from an EMBL/GenBank/DDBJ whole genome shotgun (WGS) entry which is preliminary data.</text>
</comment>
<dbReference type="Proteomes" id="UP000814033">
    <property type="component" value="Unassembled WGS sequence"/>
</dbReference>
<dbReference type="EMBL" id="MU276067">
    <property type="protein sequence ID" value="KAI0042412.1"/>
    <property type="molecule type" value="Genomic_DNA"/>
</dbReference>
<gene>
    <name evidence="1" type="ORF">FA95DRAFT_579483</name>
</gene>
<evidence type="ECO:0000313" key="1">
    <source>
        <dbReference type="EMBL" id="KAI0042412.1"/>
    </source>
</evidence>
<evidence type="ECO:0000313" key="2">
    <source>
        <dbReference type="Proteomes" id="UP000814033"/>
    </source>
</evidence>